<accession>A0A1I5YCX2</accession>
<organism evidence="1 2">
    <name type="scientific">Butyrivibrio proteoclasticus</name>
    <dbReference type="NCBI Taxonomy" id="43305"/>
    <lineage>
        <taxon>Bacteria</taxon>
        <taxon>Bacillati</taxon>
        <taxon>Bacillota</taxon>
        <taxon>Clostridia</taxon>
        <taxon>Lachnospirales</taxon>
        <taxon>Lachnospiraceae</taxon>
        <taxon>Butyrivibrio</taxon>
    </lineage>
</organism>
<keyword evidence="2" id="KW-1185">Reference proteome</keyword>
<sequence>MSVVSKEEIDKLSLMYDGDKSRDASDKIRGFLFQDYIAIGCLLDNDVEYVCSEYIEDVDVFFQDGRLLIIQAKYYPNTVPKKDEIFTDLFYQYLQLRMLNSNMSAIPSLYIHRAVTVAIPTIDEMKTYVVGENALRKKVIYPNEVDAEKFLEEEVYSLTKKEERKRKLFLKMASEESIKGFLDACSIVHLSNIDKYKDEVMDKLALSYPRPDRSVDQGNWKLILLGLAISRIQSRYMLKDPSFEQLRVNKNDFDQHMRMTVQTRDELSIVYYLIGVTYEIYGQIIIGNDLSVVQRKMLDQIYYNTVNWLTMTLDNPDGQYRLLNTISTDDCSKIKDFMDMPIDARLIKIAECKPGFECFICYLWKIMLDINQSNGMTNSVDNDDELDPSSYVDNSVKDYICLHFPEDKLISHAVILPEVLSRFNTIRRNIVSRMINAEPKPGKWFFGNNGIMRGKNYYKYSTADVCDNPTVADLGQEIFYIECMDCIGVDEGQWNKNERCDTCIFSEQCVRGE</sequence>
<dbReference type="RefSeq" id="WP_074891838.1">
    <property type="nucleotide sequence ID" value="NZ_FOXO01000044.1"/>
</dbReference>
<gene>
    <name evidence="1" type="ORF">SAMN04487928_1445</name>
</gene>
<reference evidence="2" key="1">
    <citation type="submission" date="2016-10" db="EMBL/GenBank/DDBJ databases">
        <authorList>
            <person name="Varghese N."/>
            <person name="Submissions S."/>
        </authorList>
    </citation>
    <scope>NUCLEOTIDE SEQUENCE [LARGE SCALE GENOMIC DNA]</scope>
    <source>
        <strain evidence="2">P18</strain>
    </source>
</reference>
<evidence type="ECO:0000313" key="1">
    <source>
        <dbReference type="EMBL" id="SFQ42085.1"/>
    </source>
</evidence>
<dbReference type="EMBL" id="FOXO01000044">
    <property type="protein sequence ID" value="SFQ42085.1"/>
    <property type="molecule type" value="Genomic_DNA"/>
</dbReference>
<proteinExistence type="predicted"/>
<evidence type="ECO:0000313" key="2">
    <source>
        <dbReference type="Proteomes" id="UP000182624"/>
    </source>
</evidence>
<protein>
    <submittedName>
        <fullName evidence="1">Uncharacterized protein</fullName>
    </submittedName>
</protein>
<dbReference type="OrthoDB" id="2024845at2"/>
<name>A0A1I5YCX2_9FIRM</name>
<dbReference type="Proteomes" id="UP000182624">
    <property type="component" value="Unassembled WGS sequence"/>
</dbReference>
<dbReference type="AlphaFoldDB" id="A0A1I5YCX2"/>